<protein>
    <submittedName>
        <fullName evidence="3">Uncharacterized protein</fullName>
    </submittedName>
</protein>
<gene>
    <name evidence="3" type="ORF">BOTBODRAFT_51169</name>
</gene>
<feature type="region of interest" description="Disordered" evidence="2">
    <location>
        <begin position="19"/>
        <end position="103"/>
    </location>
</feature>
<name>A0A067N6L4_BOTB1</name>
<evidence type="ECO:0000313" key="4">
    <source>
        <dbReference type="Proteomes" id="UP000027195"/>
    </source>
</evidence>
<dbReference type="AlphaFoldDB" id="A0A067N6L4"/>
<evidence type="ECO:0000313" key="3">
    <source>
        <dbReference type="EMBL" id="KDQ19762.1"/>
    </source>
</evidence>
<organism evidence="3 4">
    <name type="scientific">Botryobasidium botryosum (strain FD-172 SS1)</name>
    <dbReference type="NCBI Taxonomy" id="930990"/>
    <lineage>
        <taxon>Eukaryota</taxon>
        <taxon>Fungi</taxon>
        <taxon>Dikarya</taxon>
        <taxon>Basidiomycota</taxon>
        <taxon>Agaricomycotina</taxon>
        <taxon>Agaricomycetes</taxon>
        <taxon>Cantharellales</taxon>
        <taxon>Botryobasidiaceae</taxon>
        <taxon>Botryobasidium</taxon>
    </lineage>
</organism>
<evidence type="ECO:0000256" key="2">
    <source>
        <dbReference type="SAM" id="MobiDB-lite"/>
    </source>
</evidence>
<feature type="compositionally biased region" description="Polar residues" evidence="2">
    <location>
        <begin position="54"/>
        <end position="76"/>
    </location>
</feature>
<keyword evidence="4" id="KW-1185">Reference proteome</keyword>
<accession>A0A067N6L4</accession>
<dbReference type="HOGENOM" id="CLU_980016_0_0_1"/>
<feature type="coiled-coil region" evidence="1">
    <location>
        <begin position="131"/>
        <end position="197"/>
    </location>
</feature>
<dbReference type="InParanoid" id="A0A067N6L4"/>
<keyword evidence="1" id="KW-0175">Coiled coil</keyword>
<reference evidence="4" key="1">
    <citation type="journal article" date="2014" name="Proc. Natl. Acad. Sci. U.S.A.">
        <title>Extensive sampling of basidiomycete genomes demonstrates inadequacy of the white-rot/brown-rot paradigm for wood decay fungi.</title>
        <authorList>
            <person name="Riley R."/>
            <person name="Salamov A.A."/>
            <person name="Brown D.W."/>
            <person name="Nagy L.G."/>
            <person name="Floudas D."/>
            <person name="Held B.W."/>
            <person name="Levasseur A."/>
            <person name="Lombard V."/>
            <person name="Morin E."/>
            <person name="Otillar R."/>
            <person name="Lindquist E.A."/>
            <person name="Sun H."/>
            <person name="LaButti K.M."/>
            <person name="Schmutz J."/>
            <person name="Jabbour D."/>
            <person name="Luo H."/>
            <person name="Baker S.E."/>
            <person name="Pisabarro A.G."/>
            <person name="Walton J.D."/>
            <person name="Blanchette R.A."/>
            <person name="Henrissat B."/>
            <person name="Martin F."/>
            <person name="Cullen D."/>
            <person name="Hibbett D.S."/>
            <person name="Grigoriev I.V."/>
        </authorList>
    </citation>
    <scope>NUCLEOTIDE SEQUENCE [LARGE SCALE GENOMIC DNA]</scope>
    <source>
        <strain evidence="4">FD-172 SS1</strain>
    </source>
</reference>
<evidence type="ECO:0000256" key="1">
    <source>
        <dbReference type="SAM" id="Coils"/>
    </source>
</evidence>
<proteinExistence type="predicted"/>
<sequence length="284" mass="31630">MWNALVQRYRPVSTFQRSDVRMHASASSSSREKEASLLEAARNPVRDRCPCAISRTTTISEKLPPMSNSAGPSGSASRAIPSDGPTAAGPSLSGPKAPSNQMMMDDSSAFWFDTPTHPPPVRRSSNSQAELAAERERYMQLQSRAHKVEMRRRDLTAELTRSARLREEQAKRHAREVKELEDEIEAVKALIRARESTPPVPTPERSDKEIEEELWGGDVEPGLRERAARTQFEYHTRLAHIMTFQATVAAKEKELIRRRDALLATRAAAGEKGDAMSRASSRGL</sequence>
<dbReference type="EMBL" id="KL198018">
    <property type="protein sequence ID" value="KDQ19762.1"/>
    <property type="molecule type" value="Genomic_DNA"/>
</dbReference>
<dbReference type="Proteomes" id="UP000027195">
    <property type="component" value="Unassembled WGS sequence"/>
</dbReference>